<reference evidence="3" key="1">
    <citation type="submission" date="2021-03" db="EMBL/GenBank/DDBJ databases">
        <title>Alkalibacter marinus sp. nov., isolated from tidal flat sediment.</title>
        <authorList>
            <person name="Namirimu T."/>
            <person name="Yang J.-A."/>
            <person name="Yang S.-H."/>
            <person name="Kim Y.-J."/>
            <person name="Kwon K.K."/>
        </authorList>
    </citation>
    <scope>NUCLEOTIDE SEQUENCE</scope>
    <source>
        <strain evidence="3">ES005</strain>
    </source>
</reference>
<sequence length="177" mass="19840">MEDIIAPLLAILVMVGSSLLRARSQKTQGGEAPTRQPEQKKSFMEYGRELIKQIEEMNQEATSEKKVAPAPSQETAPTVQADPRAAASTAAMNDQMERLRADLNVNTERENRETREQAKRIQRNIPKDDGPLQVERKTFKNVPIQKNLTPSGLQQSIVMAEVLGPPRAKKAHRPIHR</sequence>
<feature type="coiled-coil region" evidence="1">
    <location>
        <begin position="93"/>
        <end position="124"/>
    </location>
</feature>
<dbReference type="RefSeq" id="WP_207298987.1">
    <property type="nucleotide sequence ID" value="NZ_CP071444.1"/>
</dbReference>
<dbReference type="KEGG" id="alka:J0B03_07325"/>
<protein>
    <submittedName>
        <fullName evidence="3">Uncharacterized protein</fullName>
    </submittedName>
</protein>
<keyword evidence="4" id="KW-1185">Reference proteome</keyword>
<feature type="region of interest" description="Disordered" evidence="2">
    <location>
        <begin position="23"/>
        <end position="42"/>
    </location>
</feature>
<dbReference type="AlphaFoldDB" id="A0A975AHM7"/>
<evidence type="ECO:0000256" key="2">
    <source>
        <dbReference type="SAM" id="MobiDB-lite"/>
    </source>
</evidence>
<evidence type="ECO:0000313" key="4">
    <source>
        <dbReference type="Proteomes" id="UP000663499"/>
    </source>
</evidence>
<dbReference type="EMBL" id="CP071444">
    <property type="protein sequence ID" value="QSX07645.1"/>
    <property type="molecule type" value="Genomic_DNA"/>
</dbReference>
<accession>A0A975AHM7</accession>
<keyword evidence="1" id="KW-0175">Coiled coil</keyword>
<evidence type="ECO:0000313" key="3">
    <source>
        <dbReference type="EMBL" id="QSX07645.1"/>
    </source>
</evidence>
<proteinExistence type="predicted"/>
<gene>
    <name evidence="3" type="ORF">J0B03_07325</name>
</gene>
<dbReference type="Proteomes" id="UP000663499">
    <property type="component" value="Chromosome"/>
</dbReference>
<feature type="region of interest" description="Disordered" evidence="2">
    <location>
        <begin position="58"/>
        <end position="91"/>
    </location>
</feature>
<organism evidence="3 4">
    <name type="scientific">Alkalibacter rhizosphaerae</name>
    <dbReference type="NCBI Taxonomy" id="2815577"/>
    <lineage>
        <taxon>Bacteria</taxon>
        <taxon>Bacillati</taxon>
        <taxon>Bacillota</taxon>
        <taxon>Clostridia</taxon>
        <taxon>Eubacteriales</taxon>
        <taxon>Eubacteriaceae</taxon>
        <taxon>Alkalibacter</taxon>
    </lineage>
</organism>
<name>A0A975AHM7_9FIRM</name>
<evidence type="ECO:0000256" key="1">
    <source>
        <dbReference type="SAM" id="Coils"/>
    </source>
</evidence>